<dbReference type="OrthoDB" id="8550263at2"/>
<gene>
    <name evidence="2" type="ORF">A7Q10_02610</name>
</gene>
<feature type="transmembrane region" description="Helical" evidence="1">
    <location>
        <begin position="163"/>
        <end position="183"/>
    </location>
</feature>
<dbReference type="AlphaFoldDB" id="A0A4Y8P7N2"/>
<comment type="caution">
    <text evidence="2">The sequence shown here is derived from an EMBL/GenBank/DDBJ whole genome shotgun (WGS) entry which is preliminary data.</text>
</comment>
<keyword evidence="3" id="KW-1185">Reference proteome</keyword>
<accession>A0A4Y8P7N2</accession>
<protein>
    <submittedName>
        <fullName evidence="2">Uncharacterized protein</fullName>
    </submittedName>
</protein>
<keyword evidence="1" id="KW-0472">Membrane</keyword>
<keyword evidence="1" id="KW-0812">Transmembrane</keyword>
<organism evidence="2 3">
    <name type="scientific">Methylacidiphilum caldifontis</name>
    <dbReference type="NCBI Taxonomy" id="2795386"/>
    <lineage>
        <taxon>Bacteria</taxon>
        <taxon>Pseudomonadati</taxon>
        <taxon>Verrucomicrobiota</taxon>
        <taxon>Methylacidiphilae</taxon>
        <taxon>Methylacidiphilales</taxon>
        <taxon>Methylacidiphilaceae</taxon>
        <taxon>Methylacidiphilum (ex Ratnadevi et al. 2023)</taxon>
    </lineage>
</organism>
<sequence>MKSLLLFLVGTIGIFLSIPSISFADCGHVCNKNAGRFKCPVVEKDGYAVHMDLYTHKSIYQGETFCDNVPDPGQATIVVDLINAKAKTTPVSVKLFSENNKLIQSLPPKAYPGGTISVPAYLERGKYRLEVVMQDKGAQQVSFDFPFVVAIKPWSYYVTQSKAGILLLAMGLVTVLSMSLSRLDWVLRR</sequence>
<reference evidence="2 3" key="1">
    <citation type="submission" date="2016-05" db="EMBL/GenBank/DDBJ databases">
        <title>Diversity and Homogeneity among Thermoacidophilic Verrucomicrobia Methanotrophs Linked with Geographical Origin.</title>
        <authorList>
            <person name="Erikstad H.-A."/>
            <person name="Smestad N.B."/>
            <person name="Ceballos R.M."/>
            <person name="Birkeland N.-K."/>
        </authorList>
    </citation>
    <scope>NUCLEOTIDE SEQUENCE [LARGE SCALE GENOMIC DNA]</scope>
    <source>
        <strain evidence="2 3">Phi</strain>
    </source>
</reference>
<keyword evidence="1" id="KW-1133">Transmembrane helix</keyword>
<dbReference type="Proteomes" id="UP000297713">
    <property type="component" value="Unassembled WGS sequence"/>
</dbReference>
<dbReference type="EMBL" id="LXQC01000198">
    <property type="protein sequence ID" value="TFE65917.1"/>
    <property type="molecule type" value="Genomic_DNA"/>
</dbReference>
<evidence type="ECO:0000313" key="2">
    <source>
        <dbReference type="EMBL" id="TFE65917.1"/>
    </source>
</evidence>
<name>A0A4Y8P7N2_9BACT</name>
<evidence type="ECO:0000313" key="3">
    <source>
        <dbReference type="Proteomes" id="UP000297713"/>
    </source>
</evidence>
<dbReference type="RefSeq" id="WP_134440900.1">
    <property type="nucleotide sequence ID" value="NZ_CP065957.1"/>
</dbReference>
<evidence type="ECO:0000256" key="1">
    <source>
        <dbReference type="SAM" id="Phobius"/>
    </source>
</evidence>
<proteinExistence type="predicted"/>